<sequence length="183" mass="20049">MKYASTLLVLFAVGLVSAEEKKKTGTYPEWKAAAVYADKVTKSKHEMIQKNVNALEEKAKAEVNPEVLKVKTELDKVAAEAKTIVDLEEAEYKKAKDDKEKEAVAVKAATAGTRLTTTLLDFEALYKKTSFSYNKKLAEKEGSFKVLEFLKGKIENLERDSFLAASVGAAIALSALAMGSTYN</sequence>
<reference evidence="2" key="1">
    <citation type="submission" date="2022-07" db="EMBL/GenBank/DDBJ databases">
        <title>Evaluation of T. orientalis genome assembly methods using nanopore sequencing and analysis of variation between genomes.</title>
        <authorList>
            <person name="Yam J."/>
            <person name="Micallef M.L."/>
            <person name="Liu M."/>
            <person name="Djordjevic S.P."/>
            <person name="Bogema D.R."/>
            <person name="Jenkins C."/>
        </authorList>
    </citation>
    <scope>NUCLEOTIDE SEQUENCE</scope>
    <source>
        <strain evidence="2">Goon Nure</strain>
    </source>
</reference>
<feature type="signal peptide" evidence="1">
    <location>
        <begin position="1"/>
        <end position="18"/>
    </location>
</feature>
<keyword evidence="1" id="KW-0732">Signal</keyword>
<evidence type="ECO:0000313" key="2">
    <source>
        <dbReference type="EMBL" id="UKK01490.1"/>
    </source>
</evidence>
<dbReference type="Proteomes" id="UP000244811">
    <property type="component" value="Chromosome 3"/>
</dbReference>
<protein>
    <submittedName>
        <fullName evidence="2">Uncharacterized protein</fullName>
    </submittedName>
</protein>
<accession>A0A976MBI9</accession>
<name>A0A976MBI9_THEOR</name>
<proteinExistence type="predicted"/>
<dbReference type="EMBL" id="CP056070">
    <property type="protein sequence ID" value="UKK01490.1"/>
    <property type="molecule type" value="Genomic_DNA"/>
</dbReference>
<organism evidence="2 3">
    <name type="scientific">Theileria orientalis</name>
    <dbReference type="NCBI Taxonomy" id="68886"/>
    <lineage>
        <taxon>Eukaryota</taxon>
        <taxon>Sar</taxon>
        <taxon>Alveolata</taxon>
        <taxon>Apicomplexa</taxon>
        <taxon>Aconoidasida</taxon>
        <taxon>Piroplasmida</taxon>
        <taxon>Theileriidae</taxon>
        <taxon>Theileria</taxon>
    </lineage>
</organism>
<gene>
    <name evidence="2" type="ORF">MACK_002304</name>
</gene>
<evidence type="ECO:0000256" key="1">
    <source>
        <dbReference type="SAM" id="SignalP"/>
    </source>
</evidence>
<dbReference type="AlphaFoldDB" id="A0A976MBI9"/>
<evidence type="ECO:0000313" key="3">
    <source>
        <dbReference type="Proteomes" id="UP000244811"/>
    </source>
</evidence>
<feature type="chain" id="PRO_5037547844" evidence="1">
    <location>
        <begin position="19"/>
        <end position="183"/>
    </location>
</feature>